<proteinExistence type="predicted"/>
<dbReference type="STRING" id="5627.A0A1C7M7M2"/>
<accession>A0A1C7M7M2</accession>
<sequence>MHRLGLQCLPDIPCCSSHIRHASIIPKRKVPQNARIPPEEYRHMKGEANQVMKMAATQSGKVGWRSADTKGQINKKITSDVKAAQNRSVPASTEKLQFQSIAVGEDESFENNLYQLGKAQKERIPAGTFVEMRRNEITIRGVVLFSLPTGGKWLVHVLSFHGEIVSNVEADIMFMIPSFIDKDIVRKCDV</sequence>
<keyword evidence="2" id="KW-1185">Reference proteome</keyword>
<reference evidence="1 2" key="1">
    <citation type="submission" date="2016-03" db="EMBL/GenBank/DDBJ databases">
        <title>Whole genome sequencing of Grifola frondosa 9006-11.</title>
        <authorList>
            <person name="Min B."/>
            <person name="Park H."/>
            <person name="Kim J.-G."/>
            <person name="Cho H."/>
            <person name="Oh Y.-L."/>
            <person name="Kong W.-S."/>
            <person name="Choi I.-G."/>
        </authorList>
    </citation>
    <scope>NUCLEOTIDE SEQUENCE [LARGE SCALE GENOMIC DNA]</scope>
    <source>
        <strain evidence="1 2">9006-11</strain>
    </source>
</reference>
<gene>
    <name evidence="1" type="ORF">A0H81_07775</name>
</gene>
<comment type="caution">
    <text evidence="1">The sequence shown here is derived from an EMBL/GenBank/DDBJ whole genome shotgun (WGS) entry which is preliminary data.</text>
</comment>
<evidence type="ECO:0000313" key="2">
    <source>
        <dbReference type="Proteomes" id="UP000092993"/>
    </source>
</evidence>
<organism evidence="1 2">
    <name type="scientific">Grifola frondosa</name>
    <name type="common">Maitake</name>
    <name type="synonym">Polyporus frondosus</name>
    <dbReference type="NCBI Taxonomy" id="5627"/>
    <lineage>
        <taxon>Eukaryota</taxon>
        <taxon>Fungi</taxon>
        <taxon>Dikarya</taxon>
        <taxon>Basidiomycota</taxon>
        <taxon>Agaricomycotina</taxon>
        <taxon>Agaricomycetes</taxon>
        <taxon>Polyporales</taxon>
        <taxon>Grifolaceae</taxon>
        <taxon>Grifola</taxon>
    </lineage>
</organism>
<dbReference type="EMBL" id="LUGG01000009">
    <property type="protein sequence ID" value="OBZ72389.1"/>
    <property type="molecule type" value="Genomic_DNA"/>
</dbReference>
<name>A0A1C7M7M2_GRIFR</name>
<dbReference type="AlphaFoldDB" id="A0A1C7M7M2"/>
<dbReference type="Proteomes" id="UP000092993">
    <property type="component" value="Unassembled WGS sequence"/>
</dbReference>
<evidence type="ECO:0000313" key="1">
    <source>
        <dbReference type="EMBL" id="OBZ72389.1"/>
    </source>
</evidence>
<protein>
    <submittedName>
        <fullName evidence="1">Uncharacterized protein</fullName>
    </submittedName>
</protein>